<accession>A0A1G1VVA8</accession>
<dbReference type="EMBL" id="MHCJ01000001">
    <property type="protein sequence ID" value="OGY19117.1"/>
    <property type="molecule type" value="Genomic_DNA"/>
</dbReference>
<evidence type="ECO:0008006" key="3">
    <source>
        <dbReference type="Google" id="ProtNLM"/>
    </source>
</evidence>
<dbReference type="InterPro" id="IPR027417">
    <property type="entry name" value="P-loop_NTPase"/>
</dbReference>
<proteinExistence type="predicted"/>
<dbReference type="Gene3D" id="3.40.50.300">
    <property type="entry name" value="P-loop containing nucleotide triphosphate hydrolases"/>
    <property type="match status" value="1"/>
</dbReference>
<dbReference type="SUPFAM" id="SSF53795">
    <property type="entry name" value="PEP carboxykinase-like"/>
    <property type="match status" value="1"/>
</dbReference>
<reference evidence="1 2" key="1">
    <citation type="journal article" date="2016" name="Nat. Commun.">
        <title>Thousands of microbial genomes shed light on interconnected biogeochemical processes in an aquifer system.</title>
        <authorList>
            <person name="Anantharaman K."/>
            <person name="Brown C.T."/>
            <person name="Hug L.A."/>
            <person name="Sharon I."/>
            <person name="Castelle C.J."/>
            <person name="Probst A.J."/>
            <person name="Thomas B.C."/>
            <person name="Singh A."/>
            <person name="Wilkins M.J."/>
            <person name="Karaoz U."/>
            <person name="Brodie E.L."/>
            <person name="Williams K.H."/>
            <person name="Hubbard S.S."/>
            <person name="Banfield J.F."/>
        </authorList>
    </citation>
    <scope>NUCLEOTIDE SEQUENCE [LARGE SCALE GENOMIC DNA]</scope>
</reference>
<comment type="caution">
    <text evidence="1">The sequence shown here is derived from an EMBL/GenBank/DDBJ whole genome shotgun (WGS) entry which is preliminary data.</text>
</comment>
<protein>
    <recommendedName>
        <fullName evidence="3">HPr kinase/phosphorylase C-terminal domain-containing protein</fullName>
    </recommendedName>
</protein>
<organism evidence="1 2">
    <name type="scientific">Candidatus Chisholmbacteria bacterium RIFCSPHIGHO2_01_FULL_52_32</name>
    <dbReference type="NCBI Taxonomy" id="1797591"/>
    <lineage>
        <taxon>Bacteria</taxon>
        <taxon>Candidatus Chisholmiibacteriota</taxon>
    </lineage>
</organism>
<evidence type="ECO:0000313" key="2">
    <source>
        <dbReference type="Proteomes" id="UP000179233"/>
    </source>
</evidence>
<name>A0A1G1VVA8_9BACT</name>
<dbReference type="AlphaFoldDB" id="A0A1G1VVA8"/>
<gene>
    <name evidence="1" type="ORF">A2786_06295</name>
</gene>
<evidence type="ECO:0000313" key="1">
    <source>
        <dbReference type="EMBL" id="OGY19117.1"/>
    </source>
</evidence>
<dbReference type="Proteomes" id="UP000179233">
    <property type="component" value="Unassembled WGS sequence"/>
</dbReference>
<sequence>MKTIFDVADLQYRVRIPRIDRRTKTYLFDRYGQYIGHNKKEAVGEIVIHLSHRKRFQSENRAKGLKALEKRGTLYVTHKGIYAGTIDLIHRKGEFHCFSVSALNTILKLFTSLCVLFKRGLVLHASAIVIKGKAFVFVGKQGVGKSTIARLSGGNIIADDTSFIVPSNRVFYVHPTPFDKNLELPNNSPAPLQKCIYISHKLQNDTFERLRSRDMPKLLIDHIRPDMDFFRFSPLCLNEIFTSIINFVASFEKFYILDFSKSDNFLDLILHEPSAD</sequence>